<feature type="compositionally biased region" description="Basic and acidic residues" evidence="10">
    <location>
        <begin position="417"/>
        <end position="444"/>
    </location>
</feature>
<feature type="repeat" description="WD" evidence="9">
    <location>
        <begin position="106"/>
        <end position="147"/>
    </location>
</feature>
<evidence type="ECO:0000256" key="3">
    <source>
        <dbReference type="ARBA" id="ARBA00021762"/>
    </source>
</evidence>
<protein>
    <recommendedName>
        <fullName evidence="3">DDB1- and CUL4-associated factor 13</fullName>
    </recommendedName>
    <alternativeName>
        <fullName evidence="8">WD repeat and SOF domain-containing protein 1</fullName>
    </alternativeName>
</protein>
<keyword evidence="7" id="KW-0687">Ribonucleoprotein</keyword>
<dbReference type="PROSITE" id="PS00678">
    <property type="entry name" value="WD_REPEATS_1"/>
    <property type="match status" value="1"/>
</dbReference>
<dbReference type="InterPro" id="IPR007287">
    <property type="entry name" value="Sof1"/>
</dbReference>
<dbReference type="SMART" id="SM00320">
    <property type="entry name" value="WD40"/>
    <property type="match status" value="6"/>
</dbReference>
<dbReference type="Pfam" id="PF04158">
    <property type="entry name" value="Sof1"/>
    <property type="match status" value="1"/>
</dbReference>
<dbReference type="CDD" id="cd00200">
    <property type="entry name" value="WD40"/>
    <property type="match status" value="1"/>
</dbReference>
<dbReference type="Gene3D" id="2.130.10.10">
    <property type="entry name" value="YVTN repeat-like/Quinoprotein amine dehydrogenase"/>
    <property type="match status" value="2"/>
</dbReference>
<evidence type="ECO:0000256" key="4">
    <source>
        <dbReference type="ARBA" id="ARBA00022574"/>
    </source>
</evidence>
<dbReference type="PROSITE" id="PS50082">
    <property type="entry name" value="WD_REPEATS_2"/>
    <property type="match status" value="4"/>
</dbReference>
<dbReference type="PANTHER" id="PTHR22851:SF0">
    <property type="entry name" value="DDB1- AND CUL4-ASSOCIATED FACTOR 13"/>
    <property type="match status" value="1"/>
</dbReference>
<evidence type="ECO:0000256" key="10">
    <source>
        <dbReference type="SAM" id="MobiDB-lite"/>
    </source>
</evidence>
<evidence type="ECO:0000313" key="13">
    <source>
        <dbReference type="Proteomes" id="UP001431209"/>
    </source>
</evidence>
<accession>A0AAW2YRV0</accession>
<feature type="compositionally biased region" description="Basic and acidic residues" evidence="10">
    <location>
        <begin position="8"/>
        <end position="20"/>
    </location>
</feature>
<feature type="region of interest" description="Disordered" evidence="10">
    <location>
        <begin position="417"/>
        <end position="455"/>
    </location>
</feature>
<comment type="caution">
    <text evidence="12">The sequence shown here is derived from an EMBL/GenBank/DDBJ whole genome shotgun (WGS) entry which is preliminary data.</text>
</comment>
<sequence length="455" mass="53105">MVKVNNISRDDQAFTRDKSTEPFKQFYNPDQSIHRFEKPREYVRAINAAKMDDIHAKPFLDDLSGHMDTPQVIALHSKNMGYLLTGACDGEIKLWNVPSRRAVQSIKAHNSFVNGIVVDPEGEYFYSCGTDRYLKKWKLDTKTLEPEKSPVANYITDNGLLCMDHHYKQNLLVTAGDVITVWDTTRLIPTQSFDLQMLHTMETVFAVKYNKVECDIVAYCCRDRSVGLYDVRSGEVVRRLVMARKSNAVCWNPMQPFHFSLANEDSNAYTFDMRKLGDGPIMMHSGHTNAVMDIDYSPTGSEFVTGSYDKTIRIFKTDTTNYKSRELYHTRRMQRIFSVKFSSDSRFVFSGSDDHAVRIWKTNRSEPLRNMSIKEEKTLQYNKKLVERYKHMEEVRRIDQRRHVPKLVLKDAKILQDKREASDRRQRNQEKYAMKKGSKIEKPVAMKKHFLREEE</sequence>
<feature type="repeat" description="WD" evidence="9">
    <location>
        <begin position="63"/>
        <end position="105"/>
    </location>
</feature>
<keyword evidence="13" id="KW-1185">Reference proteome</keyword>
<proteinExistence type="inferred from homology"/>
<dbReference type="InterPro" id="IPR015943">
    <property type="entry name" value="WD40/YVTN_repeat-like_dom_sf"/>
</dbReference>
<dbReference type="SUPFAM" id="SSF50978">
    <property type="entry name" value="WD40 repeat-like"/>
    <property type="match status" value="1"/>
</dbReference>
<keyword evidence="6" id="KW-0539">Nucleus</keyword>
<keyword evidence="4 9" id="KW-0853">WD repeat</keyword>
<dbReference type="GO" id="GO:0032040">
    <property type="term" value="C:small-subunit processome"/>
    <property type="evidence" value="ECO:0007669"/>
    <property type="project" value="TreeGrafter"/>
</dbReference>
<dbReference type="GO" id="GO:0000462">
    <property type="term" value="P:maturation of SSU-rRNA from tricistronic rRNA transcript (SSU-rRNA, 5.8S rRNA, LSU-rRNA)"/>
    <property type="evidence" value="ECO:0007669"/>
    <property type="project" value="TreeGrafter"/>
</dbReference>
<organism evidence="12 13">
    <name type="scientific">Acrasis kona</name>
    <dbReference type="NCBI Taxonomy" id="1008807"/>
    <lineage>
        <taxon>Eukaryota</taxon>
        <taxon>Discoba</taxon>
        <taxon>Heterolobosea</taxon>
        <taxon>Tetramitia</taxon>
        <taxon>Eutetramitia</taxon>
        <taxon>Acrasidae</taxon>
        <taxon>Acrasis</taxon>
    </lineage>
</organism>
<dbReference type="InterPro" id="IPR036322">
    <property type="entry name" value="WD40_repeat_dom_sf"/>
</dbReference>
<evidence type="ECO:0000256" key="9">
    <source>
        <dbReference type="PROSITE-ProRule" id="PRU00221"/>
    </source>
</evidence>
<feature type="domain" description="Sof1-like protein" evidence="11">
    <location>
        <begin position="365"/>
        <end position="444"/>
    </location>
</feature>
<comment type="subcellular location">
    <subcellularLocation>
        <location evidence="1">Nucleus</location>
        <location evidence="1">Nucleolus</location>
    </subcellularLocation>
</comment>
<evidence type="ECO:0000256" key="6">
    <source>
        <dbReference type="ARBA" id="ARBA00023242"/>
    </source>
</evidence>
<evidence type="ECO:0000256" key="7">
    <source>
        <dbReference type="ARBA" id="ARBA00023274"/>
    </source>
</evidence>
<evidence type="ECO:0000256" key="5">
    <source>
        <dbReference type="ARBA" id="ARBA00022737"/>
    </source>
</evidence>
<dbReference type="PANTHER" id="PTHR22851">
    <property type="entry name" value="U3 SMALL NUCLEOLAR RNA U3 SNORNA ASSOCIATED PROTEIN"/>
    <property type="match status" value="1"/>
</dbReference>
<feature type="compositionally biased region" description="Basic residues" evidence="10">
    <location>
        <begin position="445"/>
        <end position="455"/>
    </location>
</feature>
<evidence type="ECO:0000256" key="8">
    <source>
        <dbReference type="ARBA" id="ARBA00032239"/>
    </source>
</evidence>
<dbReference type="InterPro" id="IPR001680">
    <property type="entry name" value="WD40_rpt"/>
</dbReference>
<evidence type="ECO:0000256" key="1">
    <source>
        <dbReference type="ARBA" id="ARBA00004604"/>
    </source>
</evidence>
<dbReference type="Proteomes" id="UP001431209">
    <property type="component" value="Unassembled WGS sequence"/>
</dbReference>
<dbReference type="InterPro" id="IPR019775">
    <property type="entry name" value="WD40_repeat_CS"/>
</dbReference>
<dbReference type="Pfam" id="PF00400">
    <property type="entry name" value="WD40"/>
    <property type="match status" value="4"/>
</dbReference>
<dbReference type="PROSITE" id="PS50294">
    <property type="entry name" value="WD_REPEATS_REGION"/>
    <property type="match status" value="3"/>
</dbReference>
<dbReference type="EMBL" id="JAOPGA020000585">
    <property type="protein sequence ID" value="KAL0479656.1"/>
    <property type="molecule type" value="Genomic_DNA"/>
</dbReference>
<feature type="repeat" description="WD" evidence="9">
    <location>
        <begin position="329"/>
        <end position="370"/>
    </location>
</feature>
<reference evidence="12 13" key="1">
    <citation type="submission" date="2024-03" db="EMBL/GenBank/DDBJ databases">
        <title>The Acrasis kona genome and developmental transcriptomes reveal deep origins of eukaryotic multicellular pathways.</title>
        <authorList>
            <person name="Sheikh S."/>
            <person name="Fu C.-J."/>
            <person name="Brown M.W."/>
            <person name="Baldauf S.L."/>
        </authorList>
    </citation>
    <scope>NUCLEOTIDE SEQUENCE [LARGE SCALE GENOMIC DNA]</scope>
    <source>
        <strain evidence="12 13">ATCC MYA-3509</strain>
    </source>
</reference>
<gene>
    <name evidence="12" type="ORF">AKO1_010950</name>
</gene>
<name>A0AAW2YRV0_9EUKA</name>
<dbReference type="InterPro" id="IPR051733">
    <property type="entry name" value="WD_repeat_DCAF13/WDSOF1"/>
</dbReference>
<evidence type="ECO:0000313" key="12">
    <source>
        <dbReference type="EMBL" id="KAL0479656.1"/>
    </source>
</evidence>
<comment type="similarity">
    <text evidence="2">Belongs to the WD repeat DCAF13/WDSOF1 family.</text>
</comment>
<feature type="repeat" description="WD" evidence="9">
    <location>
        <begin position="284"/>
        <end position="325"/>
    </location>
</feature>
<evidence type="ECO:0000256" key="2">
    <source>
        <dbReference type="ARBA" id="ARBA00005649"/>
    </source>
</evidence>
<feature type="region of interest" description="Disordered" evidence="10">
    <location>
        <begin position="1"/>
        <end position="20"/>
    </location>
</feature>
<dbReference type="AlphaFoldDB" id="A0AAW2YRV0"/>
<keyword evidence="5" id="KW-0677">Repeat</keyword>
<evidence type="ECO:0000259" key="11">
    <source>
        <dbReference type="Pfam" id="PF04158"/>
    </source>
</evidence>